<evidence type="ECO:0000259" key="1">
    <source>
        <dbReference type="PROSITE" id="PS50206"/>
    </source>
</evidence>
<evidence type="ECO:0000313" key="3">
    <source>
        <dbReference type="Proteomes" id="UP000809910"/>
    </source>
</evidence>
<gene>
    <name evidence="2" type="ORF">I5282_13260</name>
</gene>
<dbReference type="InterPro" id="IPR001763">
    <property type="entry name" value="Rhodanese-like_dom"/>
</dbReference>
<protein>
    <recommendedName>
        <fullName evidence="1">Rhodanese domain-containing protein</fullName>
    </recommendedName>
</protein>
<organism evidence="2 3">
    <name type="scientific">Legionella bononiensis</name>
    <dbReference type="NCBI Taxonomy" id="2793102"/>
    <lineage>
        <taxon>Bacteria</taxon>
        <taxon>Pseudomonadati</taxon>
        <taxon>Pseudomonadota</taxon>
        <taxon>Gammaproteobacteria</taxon>
        <taxon>Legionellales</taxon>
        <taxon>Legionellaceae</taxon>
        <taxon>Legionella</taxon>
    </lineage>
</organism>
<name>A0ABS1WDV2_9GAMM</name>
<dbReference type="InterPro" id="IPR016032">
    <property type="entry name" value="Sig_transdc_resp-reg_C-effctor"/>
</dbReference>
<comment type="caution">
    <text evidence="2">The sequence shown here is derived from an EMBL/GenBank/DDBJ whole genome shotgun (WGS) entry which is preliminary data.</text>
</comment>
<dbReference type="Proteomes" id="UP000809910">
    <property type="component" value="Unassembled WGS sequence"/>
</dbReference>
<sequence length="277" mass="31963">MTIAIPKNHISVSCGEHICEIAKPLLDSGLSYFEHVRIYENGTIAWLSTNDERARSILENEIAGALDFDFGKLKQKRHLFAEDIVETIKDPVMRQVANDKLTVSRNNYDIRNLFQLVNIKKGMYEAFVFGTNEKSNLQKSDYIKLIPALEHFIFFYYDKAEQLIQKAEKEAIKIPGVTIDVTEPTSPPQALTKANRYYFNLAKKNEYLTNREYEAIYLLNHGYSRKKIAETLCLKTRTIDSLLANAVERNEAYNLRNLIKKIKDSDIRFCLDSGIYC</sequence>
<feature type="domain" description="Rhodanese" evidence="1">
    <location>
        <begin position="33"/>
        <end position="55"/>
    </location>
</feature>
<dbReference type="RefSeq" id="WP_203114018.1">
    <property type="nucleotide sequence ID" value="NZ_JADWVN010000026.1"/>
</dbReference>
<dbReference type="SUPFAM" id="SSF46894">
    <property type="entry name" value="C-terminal effector domain of the bipartite response regulators"/>
    <property type="match status" value="1"/>
</dbReference>
<dbReference type="InterPro" id="IPR036388">
    <property type="entry name" value="WH-like_DNA-bd_sf"/>
</dbReference>
<accession>A0ABS1WDV2</accession>
<dbReference type="EMBL" id="JADWVN010000026">
    <property type="protein sequence ID" value="MBL7527533.1"/>
    <property type="molecule type" value="Genomic_DNA"/>
</dbReference>
<proteinExistence type="predicted"/>
<dbReference type="Gene3D" id="1.10.10.10">
    <property type="entry name" value="Winged helix-like DNA-binding domain superfamily/Winged helix DNA-binding domain"/>
    <property type="match status" value="1"/>
</dbReference>
<reference evidence="2 3" key="1">
    <citation type="submission" date="2020-12" db="EMBL/GenBank/DDBJ databases">
        <title>WGS of Legionella: environmental sample.</title>
        <authorList>
            <person name="Cristino S."/>
            <person name="Girolamini L."/>
            <person name="Salaris S."/>
            <person name="Pascale M.R."/>
            <person name="Mazzotta M."/>
            <person name="Orsini M."/>
            <person name="Grottola A."/>
        </authorList>
    </citation>
    <scope>NUCLEOTIDE SEQUENCE [LARGE SCALE GENOMIC DNA]</scope>
    <source>
        <strain evidence="2 3">30cs62</strain>
    </source>
</reference>
<dbReference type="PROSITE" id="PS50206">
    <property type="entry name" value="RHODANESE_3"/>
    <property type="match status" value="1"/>
</dbReference>
<evidence type="ECO:0000313" key="2">
    <source>
        <dbReference type="EMBL" id="MBL7527533.1"/>
    </source>
</evidence>
<keyword evidence="3" id="KW-1185">Reference proteome</keyword>